<evidence type="ECO:0000313" key="1">
    <source>
        <dbReference type="RefSeq" id="XP_059601489.1"/>
    </source>
</evidence>
<proteinExistence type="predicted"/>
<dbReference type="InterPro" id="IPR015926">
    <property type="entry name" value="Cytolysin/lectin"/>
</dbReference>
<name>A0AAJ8DZM2_ASPNG</name>
<organism evidence="1">
    <name type="scientific">Aspergillus niger</name>
    <dbReference type="NCBI Taxonomy" id="5061"/>
    <lineage>
        <taxon>Eukaryota</taxon>
        <taxon>Fungi</taxon>
        <taxon>Dikarya</taxon>
        <taxon>Ascomycota</taxon>
        <taxon>Pezizomycotina</taxon>
        <taxon>Eurotiomycetes</taxon>
        <taxon>Eurotiomycetidae</taxon>
        <taxon>Eurotiales</taxon>
        <taxon>Aspergillaceae</taxon>
        <taxon>Aspergillus</taxon>
        <taxon>Aspergillus subgen. Circumdati</taxon>
    </lineage>
</organism>
<accession>A0AAJ8DZM2</accession>
<dbReference type="Gene3D" id="2.60.270.20">
    <property type="entry name" value="Cytolysin/lectin"/>
    <property type="match status" value="1"/>
</dbReference>
<reference evidence="1" key="1">
    <citation type="submission" date="2025-02" db="EMBL/GenBank/DDBJ databases">
        <authorList>
            <consortium name="NCBI Genome Project"/>
        </authorList>
    </citation>
    <scope>NUCLEOTIDE SEQUENCE</scope>
</reference>
<protein>
    <submittedName>
        <fullName evidence="1">Uncharacterized protein</fullName>
    </submittedName>
</protein>
<dbReference type="VEuPathDB" id="FungiDB:An10g00020"/>
<dbReference type="SUPFAM" id="SSF63724">
    <property type="entry name" value="Cytolysin/lectin"/>
    <property type="match status" value="1"/>
</dbReference>
<sequence length="152" mass="16669">MVRLYSSRVHERKSENCSTIPYTLPVAIINDTEDVLTVIEKTCWYYANSGAWTEDAGHKLTLTLGGSGTSGMLRIRASSGHTFSVVDFWCDAQVDLHDDDTAVKLHPGYYNGGRLSSQANSSIERKCSAGRTVKVHLQSLPCGISPVIINYS</sequence>
<dbReference type="KEGG" id="ang:An10g00020"/>
<reference evidence="1" key="2">
    <citation type="submission" date="2025-08" db="UniProtKB">
        <authorList>
            <consortium name="RefSeq"/>
        </authorList>
    </citation>
    <scope>IDENTIFICATION</scope>
</reference>
<dbReference type="InterPro" id="IPR009960">
    <property type="entry name" value="Fruit_body_lectin_fun"/>
</dbReference>
<dbReference type="GeneID" id="84592094"/>
<dbReference type="Pfam" id="PF07367">
    <property type="entry name" value="FB_lectin"/>
    <property type="match status" value="1"/>
</dbReference>
<gene>
    <name evidence="1" type="ORF">An10g00020</name>
</gene>
<dbReference type="AlphaFoldDB" id="A0AAJ8DZM2"/>
<dbReference type="RefSeq" id="XP_059601489.1">
    <property type="nucleotide sequence ID" value="XM_059749919.1"/>
</dbReference>